<evidence type="ECO:0000256" key="1">
    <source>
        <dbReference type="ARBA" id="ARBA00004141"/>
    </source>
</evidence>
<reference evidence="12" key="1">
    <citation type="submission" date="2020-06" db="EMBL/GenBank/DDBJ databases">
        <title>Draft genome sequences of strains closely related to Aspergillus parafelis and Aspergillus hiratsukae.</title>
        <authorList>
            <person name="Dos Santos R.A.C."/>
            <person name="Rivero-Menendez O."/>
            <person name="Steenwyk J.L."/>
            <person name="Mead M.E."/>
            <person name="Goldman G.H."/>
            <person name="Alastruey-Izquierdo A."/>
            <person name="Rokas A."/>
        </authorList>
    </citation>
    <scope>NUCLEOTIDE SEQUENCE</scope>
    <source>
        <strain evidence="11">CNM-CM5793</strain>
        <strain evidence="12">CNM-CM6106</strain>
    </source>
</reference>
<evidence type="ECO:0000313" key="13">
    <source>
        <dbReference type="Proteomes" id="UP000630445"/>
    </source>
</evidence>
<dbReference type="OrthoDB" id="6428749at2759"/>
<proteinExistence type="inferred from homology"/>
<feature type="transmembrane region" description="Helical" evidence="7">
    <location>
        <begin position="671"/>
        <end position="693"/>
    </location>
</feature>
<dbReference type="PANTHER" id="PTHR46072">
    <property type="entry name" value="AMIDASE-RELATED-RELATED"/>
    <property type="match status" value="1"/>
</dbReference>
<protein>
    <recommendedName>
        <fullName evidence="15">Amidase</fullName>
    </recommendedName>
</protein>
<comment type="similarity">
    <text evidence="2">Belongs to the amidase family.</text>
</comment>
<feature type="domain" description="Amidase" evidence="9">
    <location>
        <begin position="78"/>
        <end position="529"/>
    </location>
</feature>
<evidence type="ECO:0000256" key="3">
    <source>
        <dbReference type="ARBA" id="ARBA00022692"/>
    </source>
</evidence>
<feature type="transmembrane region" description="Helical" evidence="7">
    <location>
        <begin position="771"/>
        <end position="791"/>
    </location>
</feature>
<dbReference type="Pfam" id="PF01425">
    <property type="entry name" value="Amidase"/>
    <property type="match status" value="1"/>
</dbReference>
<feature type="transmembrane region" description="Helical" evidence="7">
    <location>
        <begin position="860"/>
        <end position="880"/>
    </location>
</feature>
<evidence type="ECO:0000256" key="2">
    <source>
        <dbReference type="ARBA" id="ARBA00009199"/>
    </source>
</evidence>
<evidence type="ECO:0000259" key="8">
    <source>
        <dbReference type="Pfam" id="PF01284"/>
    </source>
</evidence>
<dbReference type="GO" id="GO:0016787">
    <property type="term" value="F:hydrolase activity"/>
    <property type="evidence" value="ECO:0007669"/>
    <property type="project" value="UniProtKB-KW"/>
</dbReference>
<dbReference type="InterPro" id="IPR036928">
    <property type="entry name" value="AS_sf"/>
</dbReference>
<dbReference type="InterPro" id="IPR032805">
    <property type="entry name" value="Wax_synthase_dom"/>
</dbReference>
<gene>
    <name evidence="11" type="ORF">CNMCM5793_003529</name>
    <name evidence="12" type="ORF">CNMCM6106_006464</name>
</gene>
<organism evidence="12 14">
    <name type="scientific">Aspergillus hiratsukae</name>
    <dbReference type="NCBI Taxonomy" id="1194566"/>
    <lineage>
        <taxon>Eukaryota</taxon>
        <taxon>Fungi</taxon>
        <taxon>Dikarya</taxon>
        <taxon>Ascomycota</taxon>
        <taxon>Pezizomycotina</taxon>
        <taxon>Eurotiomycetes</taxon>
        <taxon>Eurotiomycetidae</taxon>
        <taxon>Eurotiales</taxon>
        <taxon>Aspergillaceae</taxon>
        <taxon>Aspergillus</taxon>
        <taxon>Aspergillus subgen. Fumigati</taxon>
    </lineage>
</organism>
<dbReference type="PANTHER" id="PTHR46072:SF4">
    <property type="entry name" value="AMIDASE C550.07-RELATED"/>
    <property type="match status" value="1"/>
</dbReference>
<evidence type="ECO:0000256" key="6">
    <source>
        <dbReference type="ARBA" id="ARBA00023136"/>
    </source>
</evidence>
<feature type="domain" description="Wax synthase" evidence="10">
    <location>
        <begin position="591"/>
        <end position="678"/>
    </location>
</feature>
<evidence type="ECO:0000259" key="10">
    <source>
        <dbReference type="Pfam" id="PF13813"/>
    </source>
</evidence>
<evidence type="ECO:0000313" key="14">
    <source>
        <dbReference type="Proteomes" id="UP000662466"/>
    </source>
</evidence>
<dbReference type="Pfam" id="PF01284">
    <property type="entry name" value="MARVEL"/>
    <property type="match status" value="1"/>
</dbReference>
<keyword evidence="3 7" id="KW-0812">Transmembrane</keyword>
<dbReference type="InterPro" id="IPR008253">
    <property type="entry name" value="Marvel"/>
</dbReference>
<keyword evidence="6 7" id="KW-0472">Membrane</keyword>
<evidence type="ECO:0008006" key="15">
    <source>
        <dbReference type="Google" id="ProtNLM"/>
    </source>
</evidence>
<keyword evidence="4" id="KW-0378">Hydrolase</keyword>
<feature type="domain" description="MARVEL" evidence="8">
    <location>
        <begin position="771"/>
        <end position="917"/>
    </location>
</feature>
<dbReference type="Pfam" id="PF13813">
    <property type="entry name" value="MBOAT_2"/>
    <property type="match status" value="1"/>
</dbReference>
<evidence type="ECO:0000256" key="5">
    <source>
        <dbReference type="ARBA" id="ARBA00022989"/>
    </source>
</evidence>
<dbReference type="EMBL" id="JACBAD010001908">
    <property type="protein sequence ID" value="KAF7128678.1"/>
    <property type="molecule type" value="Genomic_DNA"/>
</dbReference>
<feature type="transmembrane region" description="Helical" evidence="7">
    <location>
        <begin position="900"/>
        <end position="927"/>
    </location>
</feature>
<sequence>MFDMNRPWQEIADEQQRLRDSQIPREWLLKDLPPTTVTNVMDVPYTCGIMTPEELALTEKDATELLGMIATGELKSAEVTLAFCKRAAIAQQLVNCLTSIYFDEALERAKELDLYFETHGKTVGPYHGLPISIKDQFNVKGKVSSSGYLAWINNVAEEDAKVVKIVRDAGAVFFCKTNNPQTLMHLETNSNVHGRTLNPYNRNLTAGGSSGGEGALVAFRGSPMGLTTDGGGSTRVPAANNGLFGHKPSSNRVPLAGCTLTMRGCDSFPVVAAPVTRSARDIEYFMKVVLGSEPWKTEPELVPLPWRPTELPLKIKIGIYSDDGVVRPHPPITHAISVLKEKLSNLSNVEVVEWTPWKHDEGYDIIRQLYFQDGGKENLDIMASTGEPILPLSEWIFKPSHTKPRTIQEGWELQYKRDTFRRAYLENWNSHPDAPDFIVGPVGPSAAPRHDTAKYWGYSAIFNLLDYPACTFPTGLVCDPKVHPLDTTYRPRDNEFDGYNWGNYDAEIFQGAPISLQVTGRKWDCERVLKAADFLSKIRAVPASDEHQPDFVPDKWDFLRRCAVKVCGSLLVLHFCTIDAGDARLAEPVDWPPIFGSVGGMYSLTRVWGIAWHQILRKLVTSNADFLLFGILQLPQGILAKSLRLILAFATSGIVHFLMDLGFGVSPDQSGALWFFCLQIPGIAFENLVWWTCHGMIKQMSYRWRRAIEYVWVGVVFLCSSDSHEPDQKAIKYSRAAALHACLSANITTQIEIRSSLPADKMQLPGIVPPALLGISFVFAVIELGLAGHIASTATGSRRIPVYDGSGSWGYSYKTIKFSVPAIIAFVIFTAVWTMLVSVAAILLPWFFHARAAAGSLLNTILTGALGAAYFVTMVFWLASFADIAAKLGGLGATSDYYNAVIAFAVLLWLLFAALFVVFVLALVGVLQCDVPGYRGLRKRGNATEGTQMQTVEVA</sequence>
<dbReference type="AlphaFoldDB" id="A0A8H6V1S5"/>
<feature type="transmembrane region" description="Helical" evidence="7">
    <location>
        <begin position="822"/>
        <end position="848"/>
    </location>
</feature>
<dbReference type="GO" id="GO:0016020">
    <property type="term" value="C:membrane"/>
    <property type="evidence" value="ECO:0007669"/>
    <property type="project" value="UniProtKB-SubCell"/>
</dbReference>
<evidence type="ECO:0000259" key="9">
    <source>
        <dbReference type="Pfam" id="PF01425"/>
    </source>
</evidence>
<keyword evidence="5 7" id="KW-1133">Transmembrane helix</keyword>
<dbReference type="InterPro" id="IPR023631">
    <property type="entry name" value="Amidase_dom"/>
</dbReference>
<dbReference type="Proteomes" id="UP000662466">
    <property type="component" value="Unassembled WGS sequence"/>
</dbReference>
<evidence type="ECO:0000313" key="11">
    <source>
        <dbReference type="EMBL" id="KAF7128678.1"/>
    </source>
</evidence>
<name>A0A8H6V1S5_9EURO</name>
<keyword evidence="13" id="KW-1185">Reference proteome</keyword>
<accession>A0A8H6V1S5</accession>
<dbReference type="Gene3D" id="3.90.1300.10">
    <property type="entry name" value="Amidase signature (AS) domain"/>
    <property type="match status" value="1"/>
</dbReference>
<dbReference type="Proteomes" id="UP000630445">
    <property type="component" value="Unassembled WGS sequence"/>
</dbReference>
<comment type="subcellular location">
    <subcellularLocation>
        <location evidence="1">Membrane</location>
        <topology evidence="1">Multi-pass membrane protein</topology>
    </subcellularLocation>
</comment>
<dbReference type="EMBL" id="JACBAF010001877">
    <property type="protein sequence ID" value="KAF7172214.1"/>
    <property type="molecule type" value="Genomic_DNA"/>
</dbReference>
<evidence type="ECO:0000256" key="7">
    <source>
        <dbReference type="SAM" id="Phobius"/>
    </source>
</evidence>
<dbReference type="SUPFAM" id="SSF75304">
    <property type="entry name" value="Amidase signature (AS) enzymes"/>
    <property type="match status" value="1"/>
</dbReference>
<evidence type="ECO:0000313" key="12">
    <source>
        <dbReference type="EMBL" id="KAF7172214.1"/>
    </source>
</evidence>
<evidence type="ECO:0000256" key="4">
    <source>
        <dbReference type="ARBA" id="ARBA00022801"/>
    </source>
</evidence>
<comment type="caution">
    <text evidence="12">The sequence shown here is derived from an EMBL/GenBank/DDBJ whole genome shotgun (WGS) entry which is preliminary data.</text>
</comment>